<dbReference type="PANTHER" id="PTHR24304:SF2">
    <property type="entry name" value="24-HYDROXYCHOLESTEROL 7-ALPHA-HYDROXYLASE"/>
    <property type="match status" value="1"/>
</dbReference>
<keyword evidence="8" id="KW-1133">Transmembrane helix</keyword>
<evidence type="ECO:0000256" key="2">
    <source>
        <dbReference type="ARBA" id="ARBA00010617"/>
    </source>
</evidence>
<accession>A0AAV9HF62</accession>
<keyword evidence="4 7" id="KW-0479">Metal-binding</keyword>
<dbReference type="PANTHER" id="PTHR24304">
    <property type="entry name" value="CYTOCHROME P450 FAMILY 7"/>
    <property type="match status" value="1"/>
</dbReference>
<keyword evidence="6" id="KW-0560">Oxidoreductase</keyword>
<keyword evidence="3 7" id="KW-0349">Heme</keyword>
<keyword evidence="10" id="KW-1185">Reference proteome</keyword>
<reference evidence="9" key="1">
    <citation type="journal article" date="2023" name="Mol. Phylogenet. Evol.">
        <title>Genome-scale phylogeny and comparative genomics of the fungal order Sordariales.</title>
        <authorList>
            <person name="Hensen N."/>
            <person name="Bonometti L."/>
            <person name="Westerberg I."/>
            <person name="Brannstrom I.O."/>
            <person name="Guillou S."/>
            <person name="Cros-Aarteil S."/>
            <person name="Calhoun S."/>
            <person name="Haridas S."/>
            <person name="Kuo A."/>
            <person name="Mondo S."/>
            <person name="Pangilinan J."/>
            <person name="Riley R."/>
            <person name="LaButti K."/>
            <person name="Andreopoulos B."/>
            <person name="Lipzen A."/>
            <person name="Chen C."/>
            <person name="Yan M."/>
            <person name="Daum C."/>
            <person name="Ng V."/>
            <person name="Clum A."/>
            <person name="Steindorff A."/>
            <person name="Ohm R.A."/>
            <person name="Martin F."/>
            <person name="Silar P."/>
            <person name="Natvig D.O."/>
            <person name="Lalanne C."/>
            <person name="Gautier V."/>
            <person name="Ament-Velasquez S.L."/>
            <person name="Kruys A."/>
            <person name="Hutchinson M.I."/>
            <person name="Powell A.J."/>
            <person name="Barry K."/>
            <person name="Miller A.N."/>
            <person name="Grigoriev I.V."/>
            <person name="Debuchy R."/>
            <person name="Gladieux P."/>
            <person name="Hiltunen Thoren M."/>
            <person name="Johannesson H."/>
        </authorList>
    </citation>
    <scope>NUCLEOTIDE SEQUENCE</scope>
    <source>
        <strain evidence="9">PSN324</strain>
    </source>
</reference>
<dbReference type="InterPro" id="IPR050529">
    <property type="entry name" value="CYP450_sterol_14alpha_dmase"/>
</dbReference>
<comment type="caution">
    <text evidence="9">The sequence shown here is derived from an EMBL/GenBank/DDBJ whole genome shotgun (WGS) entry which is preliminary data.</text>
</comment>
<dbReference type="GO" id="GO:0016705">
    <property type="term" value="F:oxidoreductase activity, acting on paired donors, with incorporation or reduction of molecular oxygen"/>
    <property type="evidence" value="ECO:0007669"/>
    <property type="project" value="InterPro"/>
</dbReference>
<dbReference type="AlphaFoldDB" id="A0AAV9HF62"/>
<evidence type="ECO:0000256" key="7">
    <source>
        <dbReference type="PIRSR" id="PIRSR602403-1"/>
    </source>
</evidence>
<sequence length="568" mass="64055">MAAGLIPSVAANIGAGWGLCLLTLLATALWLRYRANVEKFTAQKDANNGTNLPAPKFPYFFPILGSLPLAYLWNPKSLVLNPNNIFQGPKPVVHVKILHQDFYLLRGAENLKSLFRASWACTHVAFVKFALSYAFGTSAKALSLYDRDDSGANHAPHPDSTVEARNRIDFLVDQSNHRLLEGPGLNPLWNRYLDNITNQLRSLYDKDVGTEWESRHDFMDLMTNQVTLAILDALCGPGLLKTSPDFMHHFLEFDKNLQTYMQGMPWFLAPRAYLARRRVLKAVRDWQQYARDNYTSSTHYKGDAGQNDDPFWGSSYFRERHDMFLQMGQGEYDHAAIASSDFGFIWAMRNTITATCWTLYEIYRDPDLLSTVRSEISCCLAPSPSASGGSECSSPNLNFNLDALLRSCPTLSAVYAETLRLRTHFYLVRMGDRSPLSIPPYTIPPRKAVVALTTVAHFDQSAWNTERPLDEFWPGRFLKTDDEGKVAFSTKGLEGSWVPYGGGSRQCPGRHFAKRQILMTTAMMLNLFDVEVVEDKVAEHLDLWGFGSGVSRPVGRVGVRIRRRRDAV</sequence>
<dbReference type="GO" id="GO:0020037">
    <property type="term" value="F:heme binding"/>
    <property type="evidence" value="ECO:0007669"/>
    <property type="project" value="InterPro"/>
</dbReference>
<dbReference type="CDD" id="cd11040">
    <property type="entry name" value="CYP7_CYP8-like"/>
    <property type="match status" value="1"/>
</dbReference>
<evidence type="ECO:0000256" key="1">
    <source>
        <dbReference type="ARBA" id="ARBA00001971"/>
    </source>
</evidence>
<dbReference type="PRINTS" id="PR00465">
    <property type="entry name" value="EP450IV"/>
</dbReference>
<keyword evidence="8" id="KW-0812">Transmembrane</keyword>
<evidence type="ECO:0000256" key="8">
    <source>
        <dbReference type="SAM" id="Phobius"/>
    </source>
</evidence>
<evidence type="ECO:0000256" key="5">
    <source>
        <dbReference type="ARBA" id="ARBA00023004"/>
    </source>
</evidence>
<name>A0AAV9HF62_9PEZI</name>
<evidence type="ECO:0000256" key="3">
    <source>
        <dbReference type="ARBA" id="ARBA00022617"/>
    </source>
</evidence>
<dbReference type="EMBL" id="MU865065">
    <property type="protein sequence ID" value="KAK4458536.1"/>
    <property type="molecule type" value="Genomic_DNA"/>
</dbReference>
<feature type="binding site" description="axial binding residue" evidence="7">
    <location>
        <position position="507"/>
    </location>
    <ligand>
        <name>heme</name>
        <dbReference type="ChEBI" id="CHEBI:30413"/>
    </ligand>
    <ligandPart>
        <name>Fe</name>
        <dbReference type="ChEBI" id="CHEBI:18248"/>
    </ligandPart>
</feature>
<dbReference type="Proteomes" id="UP001321749">
    <property type="component" value="Unassembled WGS sequence"/>
</dbReference>
<keyword evidence="5 7" id="KW-0408">Iron</keyword>
<keyword evidence="8" id="KW-0472">Membrane</keyword>
<dbReference type="Pfam" id="PF00067">
    <property type="entry name" value="p450"/>
    <property type="match status" value="1"/>
</dbReference>
<dbReference type="InterPro" id="IPR002403">
    <property type="entry name" value="Cyt_P450_E_grp-IV"/>
</dbReference>
<dbReference type="SUPFAM" id="SSF48264">
    <property type="entry name" value="Cytochrome P450"/>
    <property type="match status" value="1"/>
</dbReference>
<reference evidence="9" key="2">
    <citation type="submission" date="2023-06" db="EMBL/GenBank/DDBJ databases">
        <authorList>
            <consortium name="Lawrence Berkeley National Laboratory"/>
            <person name="Mondo S.J."/>
            <person name="Hensen N."/>
            <person name="Bonometti L."/>
            <person name="Westerberg I."/>
            <person name="Brannstrom I.O."/>
            <person name="Guillou S."/>
            <person name="Cros-Aarteil S."/>
            <person name="Calhoun S."/>
            <person name="Haridas S."/>
            <person name="Kuo A."/>
            <person name="Pangilinan J."/>
            <person name="Riley R."/>
            <person name="Labutti K."/>
            <person name="Andreopoulos B."/>
            <person name="Lipzen A."/>
            <person name="Chen C."/>
            <person name="Yanf M."/>
            <person name="Daum C."/>
            <person name="Ng V."/>
            <person name="Clum A."/>
            <person name="Steindorff A."/>
            <person name="Ohm R."/>
            <person name="Martin F."/>
            <person name="Silar P."/>
            <person name="Natvig D."/>
            <person name="Lalanne C."/>
            <person name="Gautier V."/>
            <person name="Ament-Velasquez S.L."/>
            <person name="Kruys A."/>
            <person name="Hutchinson M.I."/>
            <person name="Powell A.J."/>
            <person name="Barry K."/>
            <person name="Miller A.N."/>
            <person name="Grigoriev I.V."/>
            <person name="Debuchy R."/>
            <person name="Gladieux P."/>
            <person name="Thoren M.H."/>
            <person name="Johannesson H."/>
        </authorList>
    </citation>
    <scope>NUCLEOTIDE SEQUENCE</scope>
    <source>
        <strain evidence="9">PSN324</strain>
    </source>
</reference>
<dbReference type="InterPro" id="IPR001128">
    <property type="entry name" value="Cyt_P450"/>
</dbReference>
<organism evidence="9 10">
    <name type="scientific">Cladorrhinum samala</name>
    <dbReference type="NCBI Taxonomy" id="585594"/>
    <lineage>
        <taxon>Eukaryota</taxon>
        <taxon>Fungi</taxon>
        <taxon>Dikarya</taxon>
        <taxon>Ascomycota</taxon>
        <taxon>Pezizomycotina</taxon>
        <taxon>Sordariomycetes</taxon>
        <taxon>Sordariomycetidae</taxon>
        <taxon>Sordariales</taxon>
        <taxon>Podosporaceae</taxon>
        <taxon>Cladorrhinum</taxon>
    </lineage>
</organism>
<evidence type="ECO:0000313" key="9">
    <source>
        <dbReference type="EMBL" id="KAK4458536.1"/>
    </source>
</evidence>
<evidence type="ECO:0000256" key="6">
    <source>
        <dbReference type="ARBA" id="ARBA00023033"/>
    </source>
</evidence>
<protein>
    <submittedName>
        <fullName evidence="9">25-hydroxycholesterol 7-alpha-hydroxylase</fullName>
    </submittedName>
</protein>
<evidence type="ECO:0000256" key="4">
    <source>
        <dbReference type="ARBA" id="ARBA00022723"/>
    </source>
</evidence>
<dbReference type="GO" id="GO:0005506">
    <property type="term" value="F:iron ion binding"/>
    <property type="evidence" value="ECO:0007669"/>
    <property type="project" value="InterPro"/>
</dbReference>
<keyword evidence="6" id="KW-0503">Monooxygenase</keyword>
<comment type="cofactor">
    <cofactor evidence="1 7">
        <name>heme</name>
        <dbReference type="ChEBI" id="CHEBI:30413"/>
    </cofactor>
</comment>
<evidence type="ECO:0000313" key="10">
    <source>
        <dbReference type="Proteomes" id="UP001321749"/>
    </source>
</evidence>
<gene>
    <name evidence="9" type="ORF">QBC42DRAFT_233766</name>
</gene>
<dbReference type="GO" id="GO:0008395">
    <property type="term" value="F:steroid hydroxylase activity"/>
    <property type="evidence" value="ECO:0007669"/>
    <property type="project" value="TreeGrafter"/>
</dbReference>
<comment type="similarity">
    <text evidence="2">Belongs to the cytochrome P450 family.</text>
</comment>
<dbReference type="Gene3D" id="1.10.630.10">
    <property type="entry name" value="Cytochrome P450"/>
    <property type="match status" value="1"/>
</dbReference>
<dbReference type="InterPro" id="IPR036396">
    <property type="entry name" value="Cyt_P450_sf"/>
</dbReference>
<proteinExistence type="inferred from homology"/>
<feature type="transmembrane region" description="Helical" evidence="8">
    <location>
        <begin position="6"/>
        <end position="31"/>
    </location>
</feature>